<dbReference type="SMART" id="SM00448">
    <property type="entry name" value="REC"/>
    <property type="match status" value="1"/>
</dbReference>
<dbReference type="CDD" id="cd19920">
    <property type="entry name" value="REC_PA4781-like"/>
    <property type="match status" value="1"/>
</dbReference>
<evidence type="ECO:0000313" key="8">
    <source>
        <dbReference type="Proteomes" id="UP000663722"/>
    </source>
</evidence>
<dbReference type="Gene3D" id="1.10.287.130">
    <property type="match status" value="1"/>
</dbReference>
<dbReference type="Gene3D" id="3.30.565.10">
    <property type="entry name" value="Histidine kinase-like ATPase, C-terminal domain"/>
    <property type="match status" value="1"/>
</dbReference>
<dbReference type="InterPro" id="IPR003661">
    <property type="entry name" value="HisK_dim/P_dom"/>
</dbReference>
<keyword evidence="8" id="KW-1185">Reference proteome</keyword>
<feature type="domain" description="Histidine kinase" evidence="5">
    <location>
        <begin position="163"/>
        <end position="387"/>
    </location>
</feature>
<feature type="domain" description="Response regulatory" evidence="6">
    <location>
        <begin position="11"/>
        <end position="127"/>
    </location>
</feature>
<evidence type="ECO:0000256" key="3">
    <source>
        <dbReference type="ARBA" id="ARBA00022553"/>
    </source>
</evidence>
<dbReference type="Pfam" id="PF02518">
    <property type="entry name" value="HATPase_c"/>
    <property type="match status" value="1"/>
</dbReference>
<proteinExistence type="predicted"/>
<evidence type="ECO:0000259" key="6">
    <source>
        <dbReference type="PROSITE" id="PS50110"/>
    </source>
</evidence>
<dbReference type="InterPro" id="IPR001789">
    <property type="entry name" value="Sig_transdc_resp-reg_receiver"/>
</dbReference>
<dbReference type="KEGG" id="dmm:dnm_006050"/>
<dbReference type="Pfam" id="PF00512">
    <property type="entry name" value="HisKA"/>
    <property type="match status" value="1"/>
</dbReference>
<dbReference type="RefSeq" id="WP_207681021.1">
    <property type="nucleotide sequence ID" value="NZ_CP061800.1"/>
</dbReference>
<evidence type="ECO:0000256" key="1">
    <source>
        <dbReference type="ARBA" id="ARBA00000085"/>
    </source>
</evidence>
<dbReference type="Pfam" id="PF00072">
    <property type="entry name" value="Response_reg"/>
    <property type="match status" value="1"/>
</dbReference>
<dbReference type="GO" id="GO:0000155">
    <property type="term" value="F:phosphorelay sensor kinase activity"/>
    <property type="evidence" value="ECO:0007669"/>
    <property type="project" value="InterPro"/>
</dbReference>
<dbReference type="InterPro" id="IPR011006">
    <property type="entry name" value="CheY-like_superfamily"/>
</dbReference>
<keyword evidence="7" id="KW-0808">Transferase</keyword>
<dbReference type="InterPro" id="IPR036890">
    <property type="entry name" value="HATPase_C_sf"/>
</dbReference>
<dbReference type="SMART" id="SM00388">
    <property type="entry name" value="HisKA"/>
    <property type="match status" value="1"/>
</dbReference>
<dbReference type="InterPro" id="IPR004358">
    <property type="entry name" value="Sig_transdc_His_kin-like_C"/>
</dbReference>
<reference evidence="7" key="1">
    <citation type="journal article" date="2021" name="Microb. Physiol.">
        <title>Proteogenomic Insights into the Physiology of Marine, Sulfate-Reducing, Filamentous Desulfonema limicola and Desulfonema magnum.</title>
        <authorList>
            <person name="Schnaars V."/>
            <person name="Wohlbrand L."/>
            <person name="Scheve S."/>
            <person name="Hinrichs C."/>
            <person name="Reinhardt R."/>
            <person name="Rabus R."/>
        </authorList>
    </citation>
    <scope>NUCLEOTIDE SEQUENCE</scope>
    <source>
        <strain evidence="7">4be13</strain>
    </source>
</reference>
<dbReference type="EC" id="2.7.13.3" evidence="2"/>
<dbReference type="PANTHER" id="PTHR43547">
    <property type="entry name" value="TWO-COMPONENT HISTIDINE KINASE"/>
    <property type="match status" value="1"/>
</dbReference>
<dbReference type="Gene3D" id="3.40.50.2300">
    <property type="match status" value="1"/>
</dbReference>
<organism evidence="7 8">
    <name type="scientific">Desulfonema magnum</name>
    <dbReference type="NCBI Taxonomy" id="45655"/>
    <lineage>
        <taxon>Bacteria</taxon>
        <taxon>Pseudomonadati</taxon>
        <taxon>Thermodesulfobacteriota</taxon>
        <taxon>Desulfobacteria</taxon>
        <taxon>Desulfobacterales</taxon>
        <taxon>Desulfococcaceae</taxon>
        <taxon>Desulfonema</taxon>
    </lineage>
</organism>
<dbReference type="SUPFAM" id="SSF52172">
    <property type="entry name" value="CheY-like"/>
    <property type="match status" value="1"/>
</dbReference>
<dbReference type="PROSITE" id="PS50110">
    <property type="entry name" value="RESPONSE_REGULATORY"/>
    <property type="match status" value="1"/>
</dbReference>
<keyword evidence="7" id="KW-0418">Kinase</keyword>
<evidence type="ECO:0000259" key="5">
    <source>
        <dbReference type="PROSITE" id="PS50109"/>
    </source>
</evidence>
<sequence>MDFDETDEKTVILIIDDNLGNLKLLSEYLKESGYKILIAEDGEEGLRHAKFALPDLILLDIMMPGIDGFETCCRLKENETTKDIPVIFMTAASETADKVRGFKSGATDYVTKPFEQEEVLARIATHLTIHRQKKALSELNAKLCQANSELTELNATKDKFFSIIAHDLKNALNTLLSGSELLAGSVCRFNREKTELFAKEMLSSVKNTFNLLENLLNWSRIQQGKMDIRPKAIDLYKLACHQISFFQKKAERKKIELSHSVKPDTFVYADLNMTDTILRNLISNAIKFTHNSGKITVSAQSFDEKNENHEFVKISVSDNGIGISAYNIIKLLKIECKYRTLGTDGEKGTGLGLILCKEFVRKNRGIIWIESEIGKGSTFSFTLPKVNPL</sequence>
<dbReference type="InterPro" id="IPR005467">
    <property type="entry name" value="His_kinase_dom"/>
</dbReference>
<dbReference type="InterPro" id="IPR036097">
    <property type="entry name" value="HisK_dim/P_sf"/>
</dbReference>
<dbReference type="Proteomes" id="UP000663722">
    <property type="component" value="Chromosome"/>
</dbReference>
<protein>
    <recommendedName>
        <fullName evidence="2">histidine kinase</fullName>
        <ecNumber evidence="2">2.7.13.3</ecNumber>
    </recommendedName>
</protein>
<dbReference type="EMBL" id="CP061800">
    <property type="protein sequence ID" value="QTA84606.1"/>
    <property type="molecule type" value="Genomic_DNA"/>
</dbReference>
<dbReference type="SUPFAM" id="SSF55874">
    <property type="entry name" value="ATPase domain of HSP90 chaperone/DNA topoisomerase II/histidine kinase"/>
    <property type="match status" value="1"/>
</dbReference>
<dbReference type="PRINTS" id="PR00344">
    <property type="entry name" value="BCTRLSENSOR"/>
</dbReference>
<comment type="catalytic activity">
    <reaction evidence="1">
        <text>ATP + protein L-histidine = ADP + protein N-phospho-L-histidine.</text>
        <dbReference type="EC" id="2.7.13.3"/>
    </reaction>
</comment>
<accession>A0A975BFV7</accession>
<dbReference type="PANTHER" id="PTHR43547:SF2">
    <property type="entry name" value="HYBRID SIGNAL TRANSDUCTION HISTIDINE KINASE C"/>
    <property type="match status" value="1"/>
</dbReference>
<dbReference type="InterPro" id="IPR003594">
    <property type="entry name" value="HATPase_dom"/>
</dbReference>
<evidence type="ECO:0000313" key="7">
    <source>
        <dbReference type="EMBL" id="QTA84606.1"/>
    </source>
</evidence>
<evidence type="ECO:0000256" key="2">
    <source>
        <dbReference type="ARBA" id="ARBA00012438"/>
    </source>
</evidence>
<dbReference type="PROSITE" id="PS50109">
    <property type="entry name" value="HIS_KIN"/>
    <property type="match status" value="1"/>
</dbReference>
<feature type="modified residue" description="4-aspartylphosphate" evidence="4">
    <location>
        <position position="60"/>
    </location>
</feature>
<gene>
    <name evidence="7" type="ORF">dnm_006050</name>
</gene>
<keyword evidence="3 4" id="KW-0597">Phosphoprotein</keyword>
<evidence type="ECO:0000256" key="4">
    <source>
        <dbReference type="PROSITE-ProRule" id="PRU00169"/>
    </source>
</evidence>
<dbReference type="SMART" id="SM00387">
    <property type="entry name" value="HATPase_c"/>
    <property type="match status" value="1"/>
</dbReference>
<dbReference type="AlphaFoldDB" id="A0A975BFV7"/>
<dbReference type="SUPFAM" id="SSF47384">
    <property type="entry name" value="Homodimeric domain of signal transducing histidine kinase"/>
    <property type="match status" value="1"/>
</dbReference>
<name>A0A975BFV7_9BACT</name>
<dbReference type="CDD" id="cd00082">
    <property type="entry name" value="HisKA"/>
    <property type="match status" value="1"/>
</dbReference>